<protein>
    <submittedName>
        <fullName evidence="2">PepSY domain-containing protein</fullName>
    </submittedName>
</protein>
<dbReference type="Proteomes" id="UP000478837">
    <property type="component" value="Unassembled WGS sequence"/>
</dbReference>
<dbReference type="PANTHER" id="PTHR34219">
    <property type="entry name" value="IRON-REGULATED INNER MEMBRANE PROTEIN-RELATED"/>
    <property type="match status" value="1"/>
</dbReference>
<dbReference type="Pfam" id="PF03929">
    <property type="entry name" value="PepSY_TM"/>
    <property type="match status" value="1"/>
</dbReference>
<dbReference type="InterPro" id="IPR005625">
    <property type="entry name" value="PepSY-ass_TM"/>
</dbReference>
<keyword evidence="1" id="KW-1133">Transmembrane helix</keyword>
<sequence length="369" mass="41963">MRKTLFKWHSITALIAMVPLFVISITGSILVFKPEIDTWLMPSHMSVQAAEGQPRENLNQLISKVEATHPDYVLGSWELFDNKQRSDAAYLISKSEGEWYKLYVDQYSATLLSTPVPVTHDITDWLLSLHYTFLLGVIGTSFGFVFSLMLLVLSVTGIILHRKFWTKLFTLRLHAAKRIFFSDVHKLIGILSSPVLLILAFTGGYWNASEVIHETLEHGDEHAYVTEAIYSPNLDFQQLVYGSSKAIEGHRPTYLTFPYEPEAHINVFGEVPNKPYLSSEYSSVVTYNRDSGEVLATFDVREESGWAVFVDMFRKLHFGYFAGLPSKILWCVLGLSPVLLALTGLYFYLFRKSPKKPRRRVVAHSPVKS</sequence>
<feature type="transmembrane region" description="Helical" evidence="1">
    <location>
        <begin position="187"/>
        <end position="206"/>
    </location>
</feature>
<dbReference type="RefSeq" id="WP_163111982.1">
    <property type="nucleotide sequence ID" value="NZ_JAAAWP010000006.1"/>
</dbReference>
<reference evidence="2 3" key="1">
    <citation type="submission" date="2020-01" db="EMBL/GenBank/DDBJ databases">
        <title>Genomes of bacteria type strains.</title>
        <authorList>
            <person name="Chen J."/>
            <person name="Zhu S."/>
            <person name="Yang J."/>
        </authorList>
    </citation>
    <scope>NUCLEOTIDE SEQUENCE [LARGE SCALE GENOMIC DNA]</scope>
    <source>
        <strain evidence="2 3">LMG 22958</strain>
    </source>
</reference>
<evidence type="ECO:0000313" key="3">
    <source>
        <dbReference type="Proteomes" id="UP000478837"/>
    </source>
</evidence>
<dbReference type="EMBL" id="JAAAWP010000006">
    <property type="protein sequence ID" value="NDW22128.1"/>
    <property type="molecule type" value="Genomic_DNA"/>
</dbReference>
<accession>A0A6L9MVE1</accession>
<feature type="transmembrane region" description="Helical" evidence="1">
    <location>
        <begin position="327"/>
        <end position="350"/>
    </location>
</feature>
<dbReference type="AlphaFoldDB" id="A0A6L9MVE1"/>
<organism evidence="2 3">
    <name type="scientific">Alteromonas hispanica</name>
    <dbReference type="NCBI Taxonomy" id="315421"/>
    <lineage>
        <taxon>Bacteria</taxon>
        <taxon>Pseudomonadati</taxon>
        <taxon>Pseudomonadota</taxon>
        <taxon>Gammaproteobacteria</taxon>
        <taxon>Alteromonadales</taxon>
        <taxon>Alteromonadaceae</taxon>
        <taxon>Alteromonas/Salinimonas group</taxon>
        <taxon>Alteromonas</taxon>
    </lineage>
</organism>
<comment type="caution">
    <text evidence="2">The sequence shown here is derived from an EMBL/GenBank/DDBJ whole genome shotgun (WGS) entry which is preliminary data.</text>
</comment>
<keyword evidence="1" id="KW-0812">Transmembrane</keyword>
<evidence type="ECO:0000313" key="2">
    <source>
        <dbReference type="EMBL" id="NDW22128.1"/>
    </source>
</evidence>
<dbReference type="PANTHER" id="PTHR34219:SF8">
    <property type="entry name" value="PEPSY DOMAIN-CONTAINING PROTEIN"/>
    <property type="match status" value="1"/>
</dbReference>
<keyword evidence="3" id="KW-1185">Reference proteome</keyword>
<feature type="transmembrane region" description="Helical" evidence="1">
    <location>
        <begin position="133"/>
        <end position="160"/>
    </location>
</feature>
<proteinExistence type="predicted"/>
<gene>
    <name evidence="2" type="ORF">GTW09_11385</name>
</gene>
<feature type="transmembrane region" description="Helical" evidence="1">
    <location>
        <begin position="12"/>
        <end position="32"/>
    </location>
</feature>
<keyword evidence="1" id="KW-0472">Membrane</keyword>
<evidence type="ECO:0000256" key="1">
    <source>
        <dbReference type="SAM" id="Phobius"/>
    </source>
</evidence>
<name>A0A6L9MVE1_9ALTE</name>